<organism evidence="2 3">
    <name type="scientific">Stegodyphus mimosarum</name>
    <name type="common">African social velvet spider</name>
    <dbReference type="NCBI Taxonomy" id="407821"/>
    <lineage>
        <taxon>Eukaryota</taxon>
        <taxon>Metazoa</taxon>
        <taxon>Ecdysozoa</taxon>
        <taxon>Arthropoda</taxon>
        <taxon>Chelicerata</taxon>
        <taxon>Arachnida</taxon>
        <taxon>Araneae</taxon>
        <taxon>Araneomorphae</taxon>
        <taxon>Entelegynae</taxon>
        <taxon>Eresoidea</taxon>
        <taxon>Eresidae</taxon>
        <taxon>Stegodyphus</taxon>
    </lineage>
</organism>
<keyword evidence="1" id="KW-1133">Transmembrane helix</keyword>
<protein>
    <submittedName>
        <fullName evidence="2">Uncharacterized protein</fullName>
    </submittedName>
</protein>
<name>A0A087UCT8_STEMI</name>
<gene>
    <name evidence="2" type="ORF">X975_17808</name>
</gene>
<evidence type="ECO:0000313" key="2">
    <source>
        <dbReference type="EMBL" id="KFM75177.1"/>
    </source>
</evidence>
<keyword evidence="1" id="KW-0812">Transmembrane</keyword>
<dbReference type="AlphaFoldDB" id="A0A087UCT8"/>
<dbReference type="OrthoDB" id="10432499at2759"/>
<reference evidence="2 3" key="1">
    <citation type="submission" date="2013-11" db="EMBL/GenBank/DDBJ databases">
        <title>Genome sequencing of Stegodyphus mimosarum.</title>
        <authorList>
            <person name="Bechsgaard J."/>
        </authorList>
    </citation>
    <scope>NUCLEOTIDE SEQUENCE [LARGE SCALE GENOMIC DNA]</scope>
</reference>
<evidence type="ECO:0000256" key="1">
    <source>
        <dbReference type="SAM" id="Phobius"/>
    </source>
</evidence>
<feature type="non-terminal residue" evidence="2">
    <location>
        <position position="71"/>
    </location>
</feature>
<evidence type="ECO:0000313" key="3">
    <source>
        <dbReference type="Proteomes" id="UP000054359"/>
    </source>
</evidence>
<accession>A0A087UCT8</accession>
<proteinExistence type="predicted"/>
<keyword evidence="1" id="KW-0472">Membrane</keyword>
<dbReference type="EMBL" id="KK119249">
    <property type="protein sequence ID" value="KFM75177.1"/>
    <property type="molecule type" value="Genomic_DNA"/>
</dbReference>
<keyword evidence="3" id="KW-1185">Reference proteome</keyword>
<sequence length="71" mass="8120">MNIDFVNFLYFASVLAILLVSDLFHVEGKLPKPKLYGKAIPARDLDTRYGNTQKKIVLIHNFYRAKVEPPA</sequence>
<dbReference type="Proteomes" id="UP000054359">
    <property type="component" value="Unassembled WGS sequence"/>
</dbReference>
<feature type="transmembrane region" description="Helical" evidence="1">
    <location>
        <begin position="6"/>
        <end position="24"/>
    </location>
</feature>